<evidence type="ECO:0000256" key="4">
    <source>
        <dbReference type="PROSITE-ProRule" id="PRU00175"/>
    </source>
</evidence>
<feature type="domain" description="RING-type" evidence="6">
    <location>
        <begin position="215"/>
        <end position="250"/>
    </location>
</feature>
<dbReference type="InterPro" id="IPR001841">
    <property type="entry name" value="Znf_RING"/>
</dbReference>
<protein>
    <recommendedName>
        <fullName evidence="6">RING-type domain-containing protein</fullName>
    </recommendedName>
</protein>
<name>G3MI86_AMBMU</name>
<reference evidence="7" key="1">
    <citation type="journal article" date="2011" name="PLoS ONE">
        <title>A deep insight into the sialotranscriptome of the gulf coast tick, Amblyomma maculatum.</title>
        <authorList>
            <person name="Karim S."/>
            <person name="Singh P."/>
            <person name="Ribeiro J.M."/>
        </authorList>
    </citation>
    <scope>NUCLEOTIDE SEQUENCE</scope>
    <source>
        <tissue evidence="7">Salivary gland</tissue>
    </source>
</reference>
<organism evidence="7">
    <name type="scientific">Amblyomma maculatum</name>
    <name type="common">Gulf Coast tick</name>
    <dbReference type="NCBI Taxonomy" id="34609"/>
    <lineage>
        <taxon>Eukaryota</taxon>
        <taxon>Metazoa</taxon>
        <taxon>Ecdysozoa</taxon>
        <taxon>Arthropoda</taxon>
        <taxon>Chelicerata</taxon>
        <taxon>Arachnida</taxon>
        <taxon>Acari</taxon>
        <taxon>Parasitiformes</taxon>
        <taxon>Ixodida</taxon>
        <taxon>Ixodoidea</taxon>
        <taxon>Ixodidae</taxon>
        <taxon>Amblyomminae</taxon>
        <taxon>Amblyomma</taxon>
    </lineage>
</organism>
<dbReference type="PANTHER" id="PTHR42647:SF12">
    <property type="entry name" value="BOI-RELATED E3 UBIQUITIN-PROTEIN LIGASE 2-RELATED"/>
    <property type="match status" value="1"/>
</dbReference>
<dbReference type="GO" id="GO:0004842">
    <property type="term" value="F:ubiquitin-protein transferase activity"/>
    <property type="evidence" value="ECO:0007669"/>
    <property type="project" value="TreeGrafter"/>
</dbReference>
<evidence type="ECO:0000259" key="6">
    <source>
        <dbReference type="PROSITE" id="PS50089"/>
    </source>
</evidence>
<dbReference type="EMBL" id="JO841587">
    <property type="protein sequence ID" value="AEO33204.1"/>
    <property type="molecule type" value="mRNA"/>
</dbReference>
<keyword evidence="3" id="KW-0862">Zinc</keyword>
<sequence>HTPVLTTIHNIYMPMAVEAQHLALFKATTSTRELKAQMDFEDDYVVLDPSSASCVTMSNGAGVWRKRPRDLIDINRQIMVEDDCIVAQHIEKMRAEMMGGNIRFARQLISLVDERVSKRLRAKDEEIEQMKKLNLALEEKIKALVTENQVWQYLAQTNEAAANALRTSLQHVLAQQQISLKEQRMVADEVHDAESCCGDNFEEEEEVGDRRRKLCRSCSVHEPSVLLLPCRHLCLCTTCARATDTCPICRCCRTGM</sequence>
<keyword evidence="2 4" id="KW-0863">Zinc-finger</keyword>
<feature type="non-terminal residue" evidence="7">
    <location>
        <position position="1"/>
    </location>
</feature>
<dbReference type="PANTHER" id="PTHR42647">
    <property type="entry name" value="SBP (S-RIBONUCLEASE BINDING PROTEIN) FAMILY PROTEIN"/>
    <property type="match status" value="1"/>
</dbReference>
<dbReference type="PROSITE" id="PS50089">
    <property type="entry name" value="ZF_RING_2"/>
    <property type="match status" value="1"/>
</dbReference>
<evidence type="ECO:0000256" key="2">
    <source>
        <dbReference type="ARBA" id="ARBA00022771"/>
    </source>
</evidence>
<dbReference type="InterPro" id="IPR013083">
    <property type="entry name" value="Znf_RING/FYVE/PHD"/>
</dbReference>
<keyword evidence="1" id="KW-0479">Metal-binding</keyword>
<proteinExistence type="evidence at transcript level"/>
<dbReference type="GO" id="GO:0043067">
    <property type="term" value="P:regulation of programmed cell death"/>
    <property type="evidence" value="ECO:0007669"/>
    <property type="project" value="TreeGrafter"/>
</dbReference>
<dbReference type="Gene3D" id="3.30.40.10">
    <property type="entry name" value="Zinc/RING finger domain, C3HC4 (zinc finger)"/>
    <property type="match status" value="1"/>
</dbReference>
<keyword evidence="5" id="KW-0175">Coiled coil</keyword>
<evidence type="ECO:0000256" key="1">
    <source>
        <dbReference type="ARBA" id="ARBA00022723"/>
    </source>
</evidence>
<evidence type="ECO:0000313" key="7">
    <source>
        <dbReference type="EMBL" id="AEO33204.1"/>
    </source>
</evidence>
<evidence type="ECO:0000256" key="3">
    <source>
        <dbReference type="ARBA" id="ARBA00022833"/>
    </source>
</evidence>
<dbReference type="GO" id="GO:0008270">
    <property type="term" value="F:zinc ion binding"/>
    <property type="evidence" value="ECO:0007669"/>
    <property type="project" value="UniProtKB-KW"/>
</dbReference>
<dbReference type="Pfam" id="PF13920">
    <property type="entry name" value="zf-C3HC4_3"/>
    <property type="match status" value="1"/>
</dbReference>
<evidence type="ECO:0000256" key="5">
    <source>
        <dbReference type="SAM" id="Coils"/>
    </source>
</evidence>
<accession>G3MI86</accession>
<feature type="coiled-coil region" evidence="5">
    <location>
        <begin position="120"/>
        <end position="147"/>
    </location>
</feature>
<dbReference type="CDD" id="cd16649">
    <property type="entry name" value="mRING-HC-C3HC5_CGRF1-like"/>
    <property type="match status" value="1"/>
</dbReference>
<dbReference type="AlphaFoldDB" id="G3MI86"/>